<dbReference type="PROSITE" id="PS50051">
    <property type="entry name" value="MCM_2"/>
    <property type="match status" value="1"/>
</dbReference>
<sequence length="514" mass="56359">MLAKVKSVATVGLEAVEVTVEVDVAERGFPAFDIVGLGDKAVSESRARVKKAIENSGASFPDKRITVNLAPADLPKEGSNYDLPIAIGILLANREIEGEIEGYVYGELGLDGSVKRCRGTLLVGMLAREKKLSAVYVPIETAAEAAVIPGIIVYPVRNLTELIEHIREEKKIEPMKTIEILSLLDDAEPQVDIGEVVGQEVAKRAAEIAAAGGHNLLLVGPPGAGKTMLAKAFPSILPPLLPEESLEVTRIYSVAGMLPSGTALMRRRPFRSPHHTTSMVGLIGGGSNPMPGEISLAHLGVLFLDELPEFSRSVLEVLRQPMEDQTVSITRAMGKVQYPASFLLLASANPCPCGYLNHPFKECTCGERVINKYRARISGPILDRIDLHVWVDPVEVNKLTSTDERREKLDERGENSTQVRERVISARGKQQMRFTGIRGMYTNAQMGNKQVKIFCKLSEEVKQFLNTAANKYNLSARAYFKVIKVARTIADLEGMEEILVNHIAEAVQYRENVW</sequence>
<name>A0A1F5F3R4_9BACT</name>
<dbReference type="EMBL" id="MFAK01000038">
    <property type="protein sequence ID" value="OGD74216.1"/>
    <property type="molecule type" value="Genomic_DNA"/>
</dbReference>
<dbReference type="InterPro" id="IPR001208">
    <property type="entry name" value="MCM_dom"/>
</dbReference>
<proteinExistence type="inferred from homology"/>
<feature type="domain" description="MCM C-terminal AAA(+) ATPase" evidence="4">
    <location>
        <begin position="292"/>
        <end position="387"/>
    </location>
</feature>
<gene>
    <name evidence="5" type="ORF">A2228_03605</name>
</gene>
<evidence type="ECO:0000256" key="3">
    <source>
        <dbReference type="ARBA" id="ARBA00022840"/>
    </source>
</evidence>
<dbReference type="InterPro" id="IPR025158">
    <property type="entry name" value="Mg_chelat-rel_C"/>
</dbReference>
<dbReference type="InterPro" id="IPR020568">
    <property type="entry name" value="Ribosomal_Su5_D2-typ_SF"/>
</dbReference>
<dbReference type="InterPro" id="IPR045006">
    <property type="entry name" value="CHLI-like"/>
</dbReference>
<comment type="similarity">
    <text evidence="1">Belongs to the Mg-chelatase subunits D/I family. ComM subfamily.</text>
</comment>
<organism evidence="5 6">
    <name type="scientific">Candidatus Collierbacteria bacterium RIFOXYA2_FULL_46_10</name>
    <dbReference type="NCBI Taxonomy" id="1817726"/>
    <lineage>
        <taxon>Bacteria</taxon>
        <taxon>Candidatus Collieribacteriota</taxon>
    </lineage>
</organism>
<evidence type="ECO:0000259" key="4">
    <source>
        <dbReference type="PROSITE" id="PS50051"/>
    </source>
</evidence>
<dbReference type="SMART" id="SM00382">
    <property type="entry name" value="AAA"/>
    <property type="match status" value="1"/>
</dbReference>
<dbReference type="Gene3D" id="3.30.230.10">
    <property type="match status" value="1"/>
</dbReference>
<evidence type="ECO:0000313" key="6">
    <source>
        <dbReference type="Proteomes" id="UP000176191"/>
    </source>
</evidence>
<keyword evidence="3" id="KW-0067">ATP-binding</keyword>
<dbReference type="Pfam" id="PF01078">
    <property type="entry name" value="Mg_chelatase"/>
    <property type="match status" value="1"/>
</dbReference>
<dbReference type="AlphaFoldDB" id="A0A1F5F3R4"/>
<dbReference type="PANTHER" id="PTHR32039">
    <property type="entry name" value="MAGNESIUM-CHELATASE SUBUNIT CHLI"/>
    <property type="match status" value="1"/>
</dbReference>
<dbReference type="GO" id="GO:0005524">
    <property type="term" value="F:ATP binding"/>
    <property type="evidence" value="ECO:0007669"/>
    <property type="project" value="UniProtKB-KW"/>
</dbReference>
<reference evidence="5 6" key="1">
    <citation type="journal article" date="2016" name="Nat. Commun.">
        <title>Thousands of microbial genomes shed light on interconnected biogeochemical processes in an aquifer system.</title>
        <authorList>
            <person name="Anantharaman K."/>
            <person name="Brown C.T."/>
            <person name="Hug L.A."/>
            <person name="Sharon I."/>
            <person name="Castelle C.J."/>
            <person name="Probst A.J."/>
            <person name="Thomas B.C."/>
            <person name="Singh A."/>
            <person name="Wilkins M.J."/>
            <person name="Karaoz U."/>
            <person name="Brodie E.L."/>
            <person name="Williams K.H."/>
            <person name="Hubbard S.S."/>
            <person name="Banfield J.F."/>
        </authorList>
    </citation>
    <scope>NUCLEOTIDE SEQUENCE [LARGE SCALE GENOMIC DNA]</scope>
</reference>
<dbReference type="InterPro" id="IPR004482">
    <property type="entry name" value="Mg_chelat-rel"/>
</dbReference>
<dbReference type="Pfam" id="PF13541">
    <property type="entry name" value="ChlI"/>
    <property type="match status" value="1"/>
</dbReference>
<dbReference type="Gene3D" id="3.40.50.300">
    <property type="entry name" value="P-loop containing nucleotide triphosphate hydrolases"/>
    <property type="match status" value="1"/>
</dbReference>
<accession>A0A1F5F3R4</accession>
<dbReference type="PRINTS" id="PR01657">
    <property type="entry name" value="MCMFAMILY"/>
</dbReference>
<protein>
    <recommendedName>
        <fullName evidence="4">MCM C-terminal AAA(+) ATPase domain-containing protein</fullName>
    </recommendedName>
</protein>
<evidence type="ECO:0000256" key="1">
    <source>
        <dbReference type="ARBA" id="ARBA00006354"/>
    </source>
</evidence>
<comment type="caution">
    <text evidence="5">The sequence shown here is derived from an EMBL/GenBank/DDBJ whole genome shotgun (WGS) entry which is preliminary data.</text>
</comment>
<dbReference type="SUPFAM" id="SSF54211">
    <property type="entry name" value="Ribosomal protein S5 domain 2-like"/>
    <property type="match status" value="1"/>
</dbReference>
<dbReference type="NCBIfam" id="TIGR00368">
    <property type="entry name" value="YifB family Mg chelatase-like AAA ATPase"/>
    <property type="match status" value="1"/>
</dbReference>
<dbReference type="Pfam" id="PF13335">
    <property type="entry name" value="Mg_chelatase_C"/>
    <property type="match status" value="1"/>
</dbReference>
<evidence type="ECO:0000256" key="2">
    <source>
        <dbReference type="ARBA" id="ARBA00022741"/>
    </source>
</evidence>
<dbReference type="InterPro" id="IPR027417">
    <property type="entry name" value="P-loop_NTPase"/>
</dbReference>
<evidence type="ECO:0000313" key="5">
    <source>
        <dbReference type="EMBL" id="OGD74216.1"/>
    </source>
</evidence>
<dbReference type="Proteomes" id="UP000176191">
    <property type="component" value="Unassembled WGS sequence"/>
</dbReference>
<dbReference type="InterPro" id="IPR000523">
    <property type="entry name" value="Mg_chelatse_chII-like_cat_dom"/>
</dbReference>
<dbReference type="PANTHER" id="PTHR32039:SF7">
    <property type="entry name" value="COMPETENCE PROTEIN COMM"/>
    <property type="match status" value="1"/>
</dbReference>
<dbReference type="InterPro" id="IPR014721">
    <property type="entry name" value="Ribsml_uS5_D2-typ_fold_subgr"/>
</dbReference>
<keyword evidence="2" id="KW-0547">Nucleotide-binding</keyword>
<dbReference type="SUPFAM" id="SSF52540">
    <property type="entry name" value="P-loop containing nucleoside triphosphate hydrolases"/>
    <property type="match status" value="1"/>
</dbReference>
<dbReference type="InterPro" id="IPR003593">
    <property type="entry name" value="AAA+_ATPase"/>
</dbReference>
<dbReference type="GO" id="GO:0003677">
    <property type="term" value="F:DNA binding"/>
    <property type="evidence" value="ECO:0007669"/>
    <property type="project" value="InterPro"/>
</dbReference>